<name>A0A4C1T1R8_EUMVA</name>
<keyword evidence="2" id="KW-1185">Reference proteome</keyword>
<dbReference type="AlphaFoldDB" id="A0A4C1T1R8"/>
<sequence>MLRCCEIISCVFPMPERLPHVGSLHVEDQSGSWGERPNASRCVAACAAELDSDRWSLEQTRPRTGVSPFVPESPAKSLIQDFASPRQLLRKRLL</sequence>
<accession>A0A4C1T1R8</accession>
<dbReference type="EMBL" id="BGZK01000030">
    <property type="protein sequence ID" value="GBP08362.1"/>
    <property type="molecule type" value="Genomic_DNA"/>
</dbReference>
<proteinExistence type="predicted"/>
<protein>
    <submittedName>
        <fullName evidence="1">Uncharacterized protein</fullName>
    </submittedName>
</protein>
<evidence type="ECO:0000313" key="2">
    <source>
        <dbReference type="Proteomes" id="UP000299102"/>
    </source>
</evidence>
<comment type="caution">
    <text evidence="1">The sequence shown here is derived from an EMBL/GenBank/DDBJ whole genome shotgun (WGS) entry which is preliminary data.</text>
</comment>
<evidence type="ECO:0000313" key="1">
    <source>
        <dbReference type="EMBL" id="GBP08362.1"/>
    </source>
</evidence>
<reference evidence="1 2" key="1">
    <citation type="journal article" date="2019" name="Commun. Biol.">
        <title>The bagworm genome reveals a unique fibroin gene that provides high tensile strength.</title>
        <authorList>
            <person name="Kono N."/>
            <person name="Nakamura H."/>
            <person name="Ohtoshi R."/>
            <person name="Tomita M."/>
            <person name="Numata K."/>
            <person name="Arakawa K."/>
        </authorList>
    </citation>
    <scope>NUCLEOTIDE SEQUENCE [LARGE SCALE GENOMIC DNA]</scope>
</reference>
<dbReference type="Proteomes" id="UP000299102">
    <property type="component" value="Unassembled WGS sequence"/>
</dbReference>
<organism evidence="1 2">
    <name type="scientific">Eumeta variegata</name>
    <name type="common">Bagworm moth</name>
    <name type="synonym">Eumeta japonica</name>
    <dbReference type="NCBI Taxonomy" id="151549"/>
    <lineage>
        <taxon>Eukaryota</taxon>
        <taxon>Metazoa</taxon>
        <taxon>Ecdysozoa</taxon>
        <taxon>Arthropoda</taxon>
        <taxon>Hexapoda</taxon>
        <taxon>Insecta</taxon>
        <taxon>Pterygota</taxon>
        <taxon>Neoptera</taxon>
        <taxon>Endopterygota</taxon>
        <taxon>Lepidoptera</taxon>
        <taxon>Glossata</taxon>
        <taxon>Ditrysia</taxon>
        <taxon>Tineoidea</taxon>
        <taxon>Psychidae</taxon>
        <taxon>Oiketicinae</taxon>
        <taxon>Eumeta</taxon>
    </lineage>
</organism>
<gene>
    <name evidence="1" type="ORF">EVAR_78824_1</name>
</gene>